<keyword evidence="2" id="KW-1185">Reference proteome</keyword>
<evidence type="ECO:0000313" key="1">
    <source>
        <dbReference type="EMBL" id="AGS82028.1"/>
    </source>
</evidence>
<name>S5WB90_9CAUD</name>
<dbReference type="KEGG" id="vg:16574830"/>
<reference evidence="1 2" key="1">
    <citation type="journal article" date="2014" name="Genome Announc.">
        <title>Complete Genome Sequence of the Novel Giant Pseudomonas Phage PaBG.</title>
        <authorList>
            <person name="Sykilinda N.N."/>
            <person name="Bondar A.A."/>
            <person name="Gorshkova A.S."/>
            <person name="Kurochkina L.P."/>
            <person name="Kulikov E.E."/>
            <person name="Shneider M.M."/>
            <person name="Kadykov V.A."/>
            <person name="Solovjeva N.V."/>
            <person name="Kabilov M.R."/>
            <person name="Mesyanzhinov V.V."/>
            <person name="Vlassov V.V."/>
            <person name="Drukker V.V."/>
            <person name="Miroshnikov K.A."/>
        </authorList>
    </citation>
    <scope>NUCLEOTIDE SEQUENCE [LARGE SCALE GENOMIC DNA]</scope>
</reference>
<gene>
    <name evidence="1" type="ORF">PaBG_00144</name>
</gene>
<accession>S5WB90</accession>
<sequence length="123" mass="14056">MSKPNNHVHRVLGPDGEIAVRIQIGAFGSEAYALRMRESNGQIVSFMTSIRHVRLNSHHLIEVQPCQVYNGLRFNNGVKEYDHLEVLEVRRITNYAHYSYSMDPCALFIGAGRRPVFLPFEVT</sequence>
<organism evidence="1 2">
    <name type="scientific">Pseudomonas phage PaBG</name>
    <dbReference type="NCBI Taxonomy" id="1335230"/>
    <lineage>
        <taxon>Viruses</taxon>
        <taxon>Duplodnaviria</taxon>
        <taxon>Heunggongvirae</taxon>
        <taxon>Uroviricota</taxon>
        <taxon>Caudoviricetes</taxon>
        <taxon>Baikalvirus</taxon>
        <taxon>Baikalvirus PaBG</taxon>
    </lineage>
</organism>
<dbReference type="EMBL" id="KF147891">
    <property type="protein sequence ID" value="AGS82028.1"/>
    <property type="molecule type" value="Genomic_DNA"/>
</dbReference>
<dbReference type="Proteomes" id="UP000015545">
    <property type="component" value="Segment"/>
</dbReference>
<protein>
    <submittedName>
        <fullName evidence="1">Uncharacterized protein</fullName>
    </submittedName>
</protein>
<proteinExistence type="predicted"/>
<evidence type="ECO:0000313" key="2">
    <source>
        <dbReference type="Proteomes" id="UP000015545"/>
    </source>
</evidence>